<keyword evidence="2" id="KW-1185">Reference proteome</keyword>
<reference evidence="1 2" key="1">
    <citation type="submission" date="2020-03" db="EMBL/GenBank/DDBJ databases">
        <title>Genomic Encyclopedia of Type Strains, Phase IV (KMG-IV): sequencing the most valuable type-strain genomes for metagenomic binning, comparative biology and taxonomic classification.</title>
        <authorList>
            <person name="Goeker M."/>
        </authorList>
    </citation>
    <scope>NUCLEOTIDE SEQUENCE [LARGE SCALE GENOMIC DNA]</scope>
    <source>
        <strain evidence="1 2">DSM 102865</strain>
    </source>
</reference>
<accession>A0ABX0UHE1</accession>
<evidence type="ECO:0000313" key="1">
    <source>
        <dbReference type="EMBL" id="NIJ51913.1"/>
    </source>
</evidence>
<proteinExistence type="predicted"/>
<gene>
    <name evidence="1" type="ORF">FHS68_001069</name>
</gene>
<organism evidence="1 2">
    <name type="scientific">Dyadobacter arcticus</name>
    <dbReference type="NCBI Taxonomy" id="1078754"/>
    <lineage>
        <taxon>Bacteria</taxon>
        <taxon>Pseudomonadati</taxon>
        <taxon>Bacteroidota</taxon>
        <taxon>Cytophagia</taxon>
        <taxon>Cytophagales</taxon>
        <taxon>Spirosomataceae</taxon>
        <taxon>Dyadobacter</taxon>
    </lineage>
</organism>
<comment type="caution">
    <text evidence="1">The sequence shown here is derived from an EMBL/GenBank/DDBJ whole genome shotgun (WGS) entry which is preliminary data.</text>
</comment>
<protein>
    <submittedName>
        <fullName evidence="1">Uncharacterized protein</fullName>
    </submittedName>
</protein>
<name>A0ABX0UHE1_9BACT</name>
<evidence type="ECO:0000313" key="2">
    <source>
        <dbReference type="Proteomes" id="UP001179181"/>
    </source>
</evidence>
<dbReference type="Proteomes" id="UP001179181">
    <property type="component" value="Unassembled WGS sequence"/>
</dbReference>
<dbReference type="EMBL" id="JAASQJ010000001">
    <property type="protein sequence ID" value="NIJ51913.1"/>
    <property type="molecule type" value="Genomic_DNA"/>
</dbReference>
<sequence length="45" mass="5358">MNLSEYSYKHLPDSKLKRAWKRMVPGSLNYKFEITLLVFSSHLQT</sequence>